<proteinExistence type="inferred from homology"/>
<dbReference type="AlphaFoldDB" id="A0A9W4CEQ8"/>
<sequence length="98" mass="10855">MIEIDYAEACQDFETLYNQAILNRQGITIHREGSESVSVIATAELESLIETVYLFQSHENATRLLAALGRAKAGVNQPQTVEKLRQEFGLGEEEKASA</sequence>
<reference evidence="2" key="1">
    <citation type="submission" date="2020-09" db="EMBL/GenBank/DDBJ databases">
        <authorList>
            <person name="Blom J."/>
        </authorList>
    </citation>
    <scope>NUCLEOTIDE SEQUENCE</scope>
    <source>
        <strain evidence="2">No.713</strain>
    </source>
</reference>
<dbReference type="InterPro" id="IPR036165">
    <property type="entry name" value="YefM-like_sf"/>
</dbReference>
<gene>
    <name evidence="2" type="ORF">NO713_00500</name>
</gene>
<dbReference type="RefSeq" id="WP_254172917.1">
    <property type="nucleotide sequence ID" value="NZ_LR882967.1"/>
</dbReference>
<keyword evidence="3" id="KW-1185">Reference proteome</keyword>
<dbReference type="EMBL" id="LR882967">
    <property type="protein sequence ID" value="CAD5918395.1"/>
    <property type="molecule type" value="Genomic_DNA"/>
</dbReference>
<dbReference type="SUPFAM" id="SSF143120">
    <property type="entry name" value="YefM-like"/>
    <property type="match status" value="1"/>
</dbReference>
<name>A0A9W4CEQ8_9CYAN</name>
<dbReference type="KEGG" id="ppsu:NO713_00500"/>
<evidence type="ECO:0000256" key="1">
    <source>
        <dbReference type="ARBA" id="ARBA00009981"/>
    </source>
</evidence>
<evidence type="ECO:0000313" key="3">
    <source>
        <dbReference type="Proteomes" id="UP001153719"/>
    </source>
</evidence>
<comment type="similarity">
    <text evidence="1">Belongs to the phD/YefM antitoxin family.</text>
</comment>
<evidence type="ECO:0000313" key="2">
    <source>
        <dbReference type="EMBL" id="CAD5918395.1"/>
    </source>
</evidence>
<dbReference type="Gene3D" id="1.10.1220.170">
    <property type="match status" value="1"/>
</dbReference>
<dbReference type="Proteomes" id="UP001153719">
    <property type="component" value="Chromosome"/>
</dbReference>
<accession>A0A9W4CEQ8</accession>
<protein>
    <submittedName>
        <fullName evidence="2">Antitoxin</fullName>
    </submittedName>
</protein>
<organism evidence="2 3">
    <name type="scientific">Planktothrix pseudagardhii</name>
    <dbReference type="NCBI Taxonomy" id="132604"/>
    <lineage>
        <taxon>Bacteria</taxon>
        <taxon>Bacillati</taxon>
        <taxon>Cyanobacteriota</taxon>
        <taxon>Cyanophyceae</taxon>
        <taxon>Oscillatoriophycideae</taxon>
        <taxon>Oscillatoriales</taxon>
        <taxon>Microcoleaceae</taxon>
        <taxon>Planktothrix</taxon>
    </lineage>
</organism>